<dbReference type="InterPro" id="IPR014718">
    <property type="entry name" value="GH-type_carb-bd"/>
</dbReference>
<dbReference type="InterPro" id="IPR008183">
    <property type="entry name" value="Aldose_1/G6P_1-epimerase"/>
</dbReference>
<evidence type="ECO:0000256" key="6">
    <source>
        <dbReference type="ARBA" id="ARBA00023235"/>
    </source>
</evidence>
<gene>
    <name evidence="9" type="ORF">P4447_12455</name>
</gene>
<keyword evidence="6 8" id="KW-0413">Isomerase</keyword>
<evidence type="ECO:0000256" key="7">
    <source>
        <dbReference type="ARBA" id="ARBA00023277"/>
    </source>
</evidence>
<evidence type="ECO:0000256" key="5">
    <source>
        <dbReference type="ARBA" id="ARBA00014165"/>
    </source>
</evidence>
<reference evidence="9 10" key="1">
    <citation type="submission" date="2023-03" db="EMBL/GenBank/DDBJ databases">
        <title>Bacillus Genome Sequencing.</title>
        <authorList>
            <person name="Dunlap C."/>
        </authorList>
    </citation>
    <scope>NUCLEOTIDE SEQUENCE [LARGE SCALE GENOMIC DNA]</scope>
    <source>
        <strain evidence="9 10">B-14544</strain>
    </source>
</reference>
<dbReference type="NCBIfam" id="NF008277">
    <property type="entry name" value="PRK11055.1"/>
    <property type="match status" value="1"/>
</dbReference>
<comment type="similarity">
    <text evidence="3 8">Belongs to the aldose epimerase family.</text>
</comment>
<evidence type="ECO:0000256" key="1">
    <source>
        <dbReference type="ARBA" id="ARBA00001614"/>
    </source>
</evidence>
<dbReference type="EC" id="5.1.3.3" evidence="4 8"/>
<dbReference type="InterPro" id="IPR018052">
    <property type="entry name" value="Ald1_epimerase_CS"/>
</dbReference>
<dbReference type="Gene3D" id="2.70.98.10">
    <property type="match status" value="1"/>
</dbReference>
<evidence type="ECO:0000313" key="10">
    <source>
        <dbReference type="Proteomes" id="UP001330749"/>
    </source>
</evidence>
<dbReference type="PANTHER" id="PTHR10091:SF0">
    <property type="entry name" value="GALACTOSE MUTAROTASE"/>
    <property type="match status" value="1"/>
</dbReference>
<dbReference type="PROSITE" id="PS00545">
    <property type="entry name" value="ALDOSE_1_EPIMERASE"/>
    <property type="match status" value="1"/>
</dbReference>
<evidence type="ECO:0000313" key="9">
    <source>
        <dbReference type="EMBL" id="MED3563247.1"/>
    </source>
</evidence>
<evidence type="ECO:0000256" key="3">
    <source>
        <dbReference type="ARBA" id="ARBA00006206"/>
    </source>
</evidence>
<evidence type="ECO:0000256" key="4">
    <source>
        <dbReference type="ARBA" id="ARBA00013185"/>
    </source>
</evidence>
<dbReference type="InterPro" id="IPR047215">
    <property type="entry name" value="Galactose_mutarotase-like"/>
</dbReference>
<evidence type="ECO:0000256" key="8">
    <source>
        <dbReference type="PIRNR" id="PIRNR005096"/>
    </source>
</evidence>
<dbReference type="SUPFAM" id="SSF74650">
    <property type="entry name" value="Galactose mutarotase-like"/>
    <property type="match status" value="1"/>
</dbReference>
<keyword evidence="10" id="KW-1185">Reference proteome</keyword>
<comment type="caution">
    <text evidence="9">The sequence shown here is derived from an EMBL/GenBank/DDBJ whole genome shotgun (WGS) entry which is preliminary data.</text>
</comment>
<proteinExistence type="inferred from homology"/>
<dbReference type="CDD" id="cd09019">
    <property type="entry name" value="galactose_mutarotase_like"/>
    <property type="match status" value="1"/>
</dbReference>
<accession>A0ABU6NBN7</accession>
<dbReference type="InterPro" id="IPR011013">
    <property type="entry name" value="Gal_mutarotase_sf_dom"/>
</dbReference>
<protein>
    <recommendedName>
        <fullName evidence="5 8">Aldose 1-epimerase</fullName>
        <ecNumber evidence="4 8">5.1.3.3</ecNumber>
    </recommendedName>
</protein>
<name>A0ABU6NBN7_9BACI</name>
<keyword evidence="7 8" id="KW-0119">Carbohydrate metabolism</keyword>
<dbReference type="RefSeq" id="WP_327968283.1">
    <property type="nucleotide sequence ID" value="NZ_JARMQG010000154.1"/>
</dbReference>
<dbReference type="PIRSF" id="PIRSF005096">
    <property type="entry name" value="GALM"/>
    <property type="match status" value="1"/>
</dbReference>
<dbReference type="Proteomes" id="UP001330749">
    <property type="component" value="Unassembled WGS sequence"/>
</dbReference>
<dbReference type="PANTHER" id="PTHR10091">
    <property type="entry name" value="ALDOSE-1-EPIMERASE"/>
    <property type="match status" value="1"/>
</dbReference>
<dbReference type="EMBL" id="JARMQG010000154">
    <property type="protein sequence ID" value="MED3563247.1"/>
    <property type="molecule type" value="Genomic_DNA"/>
</dbReference>
<dbReference type="Pfam" id="PF01263">
    <property type="entry name" value="Aldose_epim"/>
    <property type="match status" value="1"/>
</dbReference>
<dbReference type="InterPro" id="IPR015443">
    <property type="entry name" value="Aldose_1-epimerase"/>
</dbReference>
<comment type="catalytic activity">
    <reaction evidence="1 8">
        <text>alpha-D-glucose = beta-D-glucose</text>
        <dbReference type="Rhea" id="RHEA:10264"/>
        <dbReference type="ChEBI" id="CHEBI:15903"/>
        <dbReference type="ChEBI" id="CHEBI:17925"/>
        <dbReference type="EC" id="5.1.3.3"/>
    </reaction>
</comment>
<comment type="pathway">
    <text evidence="2 8">Carbohydrate metabolism; hexose metabolism.</text>
</comment>
<sequence length="349" mass="39172">MKITEQVFGEYNGRKVIEYTLVNDSGMRVSCLNYGCVITKIMVPDRGGMMENVVLGFDNFNDYLEWSPYFGAVVGRVAGRIKDARFELDGKEYQLAKNEGANHLHGGQKGFSSCFWQAEKIENEQAAGVKFTYQSPDGEEGYPGHLNTAVTYLLTNENELEITFEATTDQTTIVNLTNHTYFNLSGNLKRDITDHILQQEGDRILELGSDLIPTGNMIETAGTPFDFSKGRRLRDGIYSTYAQNVLVGNGYDHPLIFSKQGENSILLSDEESGRRLEVTTNQPCVVLYTGNFLEGPYSISGVPARDYLGVCLETQGFPDAIHHPEFPTIILNPEEVYFGKTTYRFFVYN</sequence>
<organism evidence="9 10">
    <name type="scientific">Bacillus xiapuensis</name>
    <dbReference type="NCBI Taxonomy" id="2014075"/>
    <lineage>
        <taxon>Bacteria</taxon>
        <taxon>Bacillati</taxon>
        <taxon>Bacillota</taxon>
        <taxon>Bacilli</taxon>
        <taxon>Bacillales</taxon>
        <taxon>Bacillaceae</taxon>
        <taxon>Bacillus</taxon>
    </lineage>
</organism>
<evidence type="ECO:0000256" key="2">
    <source>
        <dbReference type="ARBA" id="ARBA00005028"/>
    </source>
</evidence>